<evidence type="ECO:0000256" key="3">
    <source>
        <dbReference type="ARBA" id="ARBA00004192"/>
    </source>
</evidence>
<evidence type="ECO:0000259" key="14">
    <source>
        <dbReference type="PROSITE" id="PS50198"/>
    </source>
</evidence>
<dbReference type="PANTHER" id="PTHR10657">
    <property type="entry name" value="PEPTIDYL-PROLYL CIS-TRANS ISOMERASE"/>
    <property type="match status" value="1"/>
</dbReference>
<comment type="subunit">
    <text evidence="10">Interacts with host FBXW7; leading to FBXW7 autoubiquitination and subsequent degradation.</text>
</comment>
<dbReference type="Gene3D" id="3.10.50.40">
    <property type="match status" value="1"/>
</dbReference>
<dbReference type="InterPro" id="IPR051370">
    <property type="entry name" value="PPIase_Pin1"/>
</dbReference>
<evidence type="ECO:0000256" key="6">
    <source>
        <dbReference type="ARBA" id="ARBA00023110"/>
    </source>
</evidence>
<keyword evidence="5" id="KW-0843">Virulence</keyword>
<dbReference type="GeneID" id="25255178"/>
<evidence type="ECO:0000256" key="10">
    <source>
        <dbReference type="ARBA" id="ARBA00066165"/>
    </source>
</evidence>
<evidence type="ECO:0000256" key="1">
    <source>
        <dbReference type="ARBA" id="ARBA00000971"/>
    </source>
</evidence>
<evidence type="ECO:0000256" key="7">
    <source>
        <dbReference type="ARBA" id="ARBA00023200"/>
    </source>
</evidence>
<proteinExistence type="predicted"/>
<comment type="function">
    <text evidence="9">Peptidyl-prolyl cis/trans isomerase (PPIase) that acts as a key virulence factor by promoting host leukocyte transformation. Binds to and isomerizes specific phosphorylated Ser/Thr-Pro (pSer/Thr-Pro) motifs in a subset of proteins, resulting in conformational changes in the proteins. Promotes host leukocyte transformation by binding to phosphorylated host FBXW7, disrupting dimerization and promoting FBXW7 autoubiquitination and subsequent degradation. Degradation of host FBXW7, leads to stabilization of JUN, which promotes cell transformation.</text>
</comment>
<dbReference type="AlphaFoldDB" id="U6L0D8"/>
<evidence type="ECO:0000313" key="15">
    <source>
        <dbReference type="EMBL" id="CDJ43661.1"/>
    </source>
</evidence>
<name>U6L0D8_EIMTE</name>
<dbReference type="VEuPathDB" id="ToxoDB:ETH2_1403800"/>
<evidence type="ECO:0000256" key="5">
    <source>
        <dbReference type="ARBA" id="ARBA00023026"/>
    </source>
</evidence>
<feature type="domain" description="PpiC" evidence="14">
    <location>
        <begin position="1"/>
        <end position="130"/>
    </location>
</feature>
<dbReference type="InterPro" id="IPR046357">
    <property type="entry name" value="PPIase_dom_sf"/>
</dbReference>
<dbReference type="OMA" id="DEVQCLH"/>
<keyword evidence="8 11" id="KW-0413">Isomerase</keyword>
<dbReference type="GO" id="GO:0003755">
    <property type="term" value="F:peptidyl-prolyl cis-trans isomerase activity"/>
    <property type="evidence" value="ECO:0007669"/>
    <property type="project" value="UniProtKB-UniRule"/>
</dbReference>
<evidence type="ECO:0000256" key="4">
    <source>
        <dbReference type="ARBA" id="ARBA00022562"/>
    </source>
</evidence>
<keyword evidence="6 11" id="KW-0697">Rotamase</keyword>
<dbReference type="RefSeq" id="XP_013234410.1">
    <property type="nucleotide sequence ID" value="XM_013378956.1"/>
</dbReference>
<keyword evidence="16" id="KW-1185">Reference proteome</keyword>
<gene>
    <name evidence="15" type="ORF">ETH_00030495</name>
</gene>
<dbReference type="Pfam" id="PF00639">
    <property type="entry name" value="Rotamase"/>
    <property type="match status" value="1"/>
</dbReference>
<dbReference type="PROSITE" id="PS01096">
    <property type="entry name" value="PPIC_PPIASE_1"/>
    <property type="match status" value="1"/>
</dbReference>
<evidence type="ECO:0000256" key="8">
    <source>
        <dbReference type="ARBA" id="ARBA00023235"/>
    </source>
</evidence>
<dbReference type="FunFam" id="3.10.50.40:FF:000010">
    <property type="entry name" value="Peptidyl-prolyl cis-trans isomerase Pin1"/>
    <property type="match status" value="1"/>
</dbReference>
<comment type="subcellular location">
    <subcellularLocation>
        <location evidence="3">Host cytoplasm</location>
    </subcellularLocation>
    <subcellularLocation>
        <location evidence="2">Host nucleus</location>
    </subcellularLocation>
</comment>
<evidence type="ECO:0000256" key="9">
    <source>
        <dbReference type="ARBA" id="ARBA00054022"/>
    </source>
</evidence>
<reference evidence="15" key="2">
    <citation type="submission" date="2013-10" db="EMBL/GenBank/DDBJ databases">
        <authorList>
            <person name="Aslett M."/>
        </authorList>
    </citation>
    <scope>NUCLEOTIDE SEQUENCE [LARGE SCALE GENOMIC DNA]</scope>
    <source>
        <strain evidence="15">Houghton</strain>
    </source>
</reference>
<accession>U6L0D8</accession>
<comment type="catalytic activity">
    <reaction evidence="1 12">
        <text>[protein]-peptidylproline (omega=180) = [protein]-peptidylproline (omega=0)</text>
        <dbReference type="Rhea" id="RHEA:16237"/>
        <dbReference type="Rhea" id="RHEA-COMP:10747"/>
        <dbReference type="Rhea" id="RHEA-COMP:10748"/>
        <dbReference type="ChEBI" id="CHEBI:83833"/>
        <dbReference type="ChEBI" id="CHEBI:83834"/>
        <dbReference type="EC" id="5.2.1.8"/>
    </reaction>
</comment>
<sequence length="130" mass="14913">MSVRCRHLLVKHSGSRNPVSRRTQQAVTRSKSEALLLLQELQQQLQQQQQELEQQQLPLEQRQQQQQQLFAALAQQHSDCSSFRQGGDLGFFSKGQMQQQFEFAAFNLLPQQLSDVVESDSGLHLILRIA</sequence>
<evidence type="ECO:0000313" key="16">
    <source>
        <dbReference type="Proteomes" id="UP000030747"/>
    </source>
</evidence>
<dbReference type="GO" id="GO:0030430">
    <property type="term" value="C:host cell cytoplasm"/>
    <property type="evidence" value="ECO:0007669"/>
    <property type="project" value="UniProtKB-SubCell"/>
</dbReference>
<dbReference type="GO" id="GO:0005634">
    <property type="term" value="C:nucleus"/>
    <property type="evidence" value="ECO:0007669"/>
    <property type="project" value="TreeGrafter"/>
</dbReference>
<evidence type="ECO:0000256" key="2">
    <source>
        <dbReference type="ARBA" id="ARBA00004147"/>
    </source>
</evidence>
<evidence type="ECO:0000256" key="11">
    <source>
        <dbReference type="PROSITE-ProRule" id="PRU00278"/>
    </source>
</evidence>
<dbReference type="GO" id="GO:0042025">
    <property type="term" value="C:host cell nucleus"/>
    <property type="evidence" value="ECO:0007669"/>
    <property type="project" value="UniProtKB-SubCell"/>
</dbReference>
<dbReference type="EC" id="5.2.1.8" evidence="12"/>
<dbReference type="SUPFAM" id="SSF54534">
    <property type="entry name" value="FKBP-like"/>
    <property type="match status" value="1"/>
</dbReference>
<dbReference type="GO" id="GO:0005829">
    <property type="term" value="C:cytosol"/>
    <property type="evidence" value="ECO:0007669"/>
    <property type="project" value="TreeGrafter"/>
</dbReference>
<keyword evidence="7" id="KW-1035">Host cytoplasm</keyword>
<keyword evidence="4" id="KW-1048">Host nucleus</keyword>
<reference evidence="15" key="1">
    <citation type="submission" date="2013-10" db="EMBL/GenBank/DDBJ databases">
        <title>Genomic analysis of the causative agents of coccidiosis in chickens.</title>
        <authorList>
            <person name="Reid A.J."/>
            <person name="Blake D."/>
            <person name="Billington K."/>
            <person name="Browne H."/>
            <person name="Dunn M."/>
            <person name="Hung S."/>
            <person name="Kawahara F."/>
            <person name="Miranda-Saavedra D."/>
            <person name="Mourier T."/>
            <person name="Nagra H."/>
            <person name="Otto T.D."/>
            <person name="Rawlings N."/>
            <person name="Sanchez A."/>
            <person name="Sanders M."/>
            <person name="Subramaniam C."/>
            <person name="Tay Y."/>
            <person name="Dear P."/>
            <person name="Doerig C."/>
            <person name="Gruber A."/>
            <person name="Parkinson J."/>
            <person name="Shirley M."/>
            <person name="Wan K.L."/>
            <person name="Berriman M."/>
            <person name="Tomley F."/>
            <person name="Pain A."/>
        </authorList>
    </citation>
    <scope>NUCLEOTIDE SEQUENCE [LARGE SCALE GENOMIC DNA]</scope>
    <source>
        <strain evidence="15">Houghton</strain>
    </source>
</reference>
<dbReference type="PROSITE" id="PS50198">
    <property type="entry name" value="PPIC_PPIASE_2"/>
    <property type="match status" value="1"/>
</dbReference>
<dbReference type="PANTHER" id="PTHR10657:SF4">
    <property type="entry name" value="PEPTIDYL-PROLYL CIS-TRANS ISOMERASE-RELATED"/>
    <property type="match status" value="1"/>
</dbReference>
<dbReference type="VEuPathDB" id="ToxoDB:ETH_00030495"/>
<organism evidence="15 16">
    <name type="scientific">Eimeria tenella</name>
    <name type="common">Coccidian parasite</name>
    <dbReference type="NCBI Taxonomy" id="5802"/>
    <lineage>
        <taxon>Eukaryota</taxon>
        <taxon>Sar</taxon>
        <taxon>Alveolata</taxon>
        <taxon>Apicomplexa</taxon>
        <taxon>Conoidasida</taxon>
        <taxon>Coccidia</taxon>
        <taxon>Eucoccidiorida</taxon>
        <taxon>Eimeriorina</taxon>
        <taxon>Eimeriidae</taxon>
        <taxon>Eimeria</taxon>
    </lineage>
</organism>
<dbReference type="InterPro" id="IPR023058">
    <property type="entry name" value="PPIase_PpiC_CS"/>
</dbReference>
<evidence type="ECO:0000256" key="12">
    <source>
        <dbReference type="RuleBase" id="RU363014"/>
    </source>
</evidence>
<feature type="coiled-coil region" evidence="13">
    <location>
        <begin position="31"/>
        <end position="58"/>
    </location>
</feature>
<protein>
    <recommendedName>
        <fullName evidence="12">Peptidyl-prolyl cis-trans isomerase</fullName>
        <ecNumber evidence="12">5.2.1.8</ecNumber>
    </recommendedName>
</protein>
<dbReference type="EMBL" id="HG675986">
    <property type="protein sequence ID" value="CDJ43661.1"/>
    <property type="molecule type" value="Genomic_DNA"/>
</dbReference>
<evidence type="ECO:0000256" key="13">
    <source>
        <dbReference type="SAM" id="Coils"/>
    </source>
</evidence>
<keyword evidence="13" id="KW-0175">Coiled coil</keyword>
<dbReference type="Proteomes" id="UP000030747">
    <property type="component" value="Unassembled WGS sequence"/>
</dbReference>
<dbReference type="InterPro" id="IPR000297">
    <property type="entry name" value="PPIase_PpiC"/>
</dbReference>
<dbReference type="OrthoDB" id="2530521at2759"/>